<evidence type="ECO:0000313" key="2">
    <source>
        <dbReference type="EMBL" id="MBB6118457.1"/>
    </source>
</evidence>
<dbReference type="AlphaFoldDB" id="A0A841II72"/>
<feature type="compositionally biased region" description="Gly residues" evidence="1">
    <location>
        <begin position="146"/>
        <end position="155"/>
    </location>
</feature>
<evidence type="ECO:0000313" key="3">
    <source>
        <dbReference type="Proteomes" id="UP000536604"/>
    </source>
</evidence>
<protein>
    <submittedName>
        <fullName evidence="2">Exosome complex RNA-binding protein Csl4</fullName>
    </submittedName>
</protein>
<dbReference type="Proteomes" id="UP000536604">
    <property type="component" value="Unassembled WGS sequence"/>
</dbReference>
<accession>A0A841II72</accession>
<dbReference type="EMBL" id="JACHJO010000001">
    <property type="protein sequence ID" value="MBB6118457.1"/>
    <property type="molecule type" value="Genomic_DNA"/>
</dbReference>
<reference evidence="2 3" key="1">
    <citation type="submission" date="2020-08" db="EMBL/GenBank/DDBJ databases">
        <title>Genomic Encyclopedia of Type Strains, Phase III (KMG-III): the genomes of soil and plant-associated and newly described type strains.</title>
        <authorList>
            <person name="Whitman W."/>
        </authorList>
    </citation>
    <scope>NUCLEOTIDE SEQUENCE [LARGE SCALE GENOMIC DNA]</scope>
    <source>
        <strain evidence="2 3">CECT 8712</strain>
    </source>
</reference>
<gene>
    <name evidence="2" type="ORF">FHS13_000385</name>
</gene>
<organism evidence="2 3">
    <name type="scientific">Nocardiopsis algeriensis</name>
    <dbReference type="NCBI Taxonomy" id="1478215"/>
    <lineage>
        <taxon>Bacteria</taxon>
        <taxon>Bacillati</taxon>
        <taxon>Actinomycetota</taxon>
        <taxon>Actinomycetes</taxon>
        <taxon>Streptosporangiales</taxon>
        <taxon>Nocardiopsidaceae</taxon>
        <taxon>Nocardiopsis</taxon>
    </lineage>
</organism>
<dbReference type="PROSITE" id="PS51257">
    <property type="entry name" value="PROKAR_LIPOPROTEIN"/>
    <property type="match status" value="1"/>
</dbReference>
<evidence type="ECO:0000256" key="1">
    <source>
        <dbReference type="SAM" id="MobiDB-lite"/>
    </source>
</evidence>
<comment type="caution">
    <text evidence="2">The sequence shown here is derived from an EMBL/GenBank/DDBJ whole genome shotgun (WGS) entry which is preliminary data.</text>
</comment>
<dbReference type="RefSeq" id="WP_184286342.1">
    <property type="nucleotide sequence ID" value="NZ_JACHJO010000001.1"/>
</dbReference>
<sequence length="248" mass="25251">MNFGIRLSFASLAAAGLLATATGCMDEETVSAALETAAEQVAASEGVNETLTGELSYLTPGEYIVNDQAFFVSEDTEITGGIYSCYTDGGPSTDENGNAVVSCTASELEETLASGTTVFAEVVIVDGVAQSITEYGSTAPESGEGSADGSGGGEVGVSGSLAGELSYLAPGEYIVNDQAFFVSDSTEITGGIYSCYTDGGPSTDENGNAAVSCPLSDFEETLESGTIVFAEVVIVDGVAQSITEYETY</sequence>
<proteinExistence type="predicted"/>
<feature type="region of interest" description="Disordered" evidence="1">
    <location>
        <begin position="135"/>
        <end position="155"/>
    </location>
</feature>
<keyword evidence="3" id="KW-1185">Reference proteome</keyword>
<name>A0A841II72_9ACTN</name>